<comment type="cofactor">
    <cofactor evidence="1">
        <name>a divalent metal cation</name>
        <dbReference type="ChEBI" id="CHEBI:60240"/>
    </cofactor>
</comment>
<dbReference type="Gene3D" id="3.40.50.150">
    <property type="entry name" value="Vaccinia Virus protein VP39"/>
    <property type="match status" value="1"/>
</dbReference>
<reference evidence="7" key="1">
    <citation type="journal article" date="2023" name="Science">
        <title>Genome structures resolve the early diversification of teleost fishes.</title>
        <authorList>
            <person name="Parey E."/>
            <person name="Louis A."/>
            <person name="Montfort J."/>
            <person name="Bouchez O."/>
            <person name="Roques C."/>
            <person name="Iampietro C."/>
            <person name="Lluch J."/>
            <person name="Castinel A."/>
            <person name="Donnadieu C."/>
            <person name="Desvignes T."/>
            <person name="Floi Bucao C."/>
            <person name="Jouanno E."/>
            <person name="Wen M."/>
            <person name="Mejri S."/>
            <person name="Dirks R."/>
            <person name="Jansen H."/>
            <person name="Henkel C."/>
            <person name="Chen W.J."/>
            <person name="Zahm M."/>
            <person name="Cabau C."/>
            <person name="Klopp C."/>
            <person name="Thompson A.W."/>
            <person name="Robinson-Rechavi M."/>
            <person name="Braasch I."/>
            <person name="Lecointre G."/>
            <person name="Bobe J."/>
            <person name="Postlethwait J.H."/>
            <person name="Berthelot C."/>
            <person name="Roest Crollius H."/>
            <person name="Guiguen Y."/>
        </authorList>
    </citation>
    <scope>NUCLEOTIDE SEQUENCE</scope>
    <source>
        <strain evidence="7">WJC10195</strain>
    </source>
</reference>
<dbReference type="AlphaFoldDB" id="A0A9Q1F2Y8"/>
<comment type="caution">
    <text evidence="7">The sequence shown here is derived from an EMBL/GenBank/DDBJ whole genome shotgun (WGS) entry which is preliminary data.</text>
</comment>
<dbReference type="GO" id="GO:0008171">
    <property type="term" value="F:O-methyltransferase activity"/>
    <property type="evidence" value="ECO:0007669"/>
    <property type="project" value="InterPro"/>
</dbReference>
<feature type="domain" description="O-methyltransferase C-terminal" evidence="6">
    <location>
        <begin position="395"/>
        <end position="538"/>
    </location>
</feature>
<dbReference type="PANTHER" id="PTHR43213:SF5">
    <property type="entry name" value="BIFUNCTIONAL DTTP_UTP PYROPHOSPHATASE_METHYLTRANSFERASE PROTEIN-RELATED"/>
    <property type="match status" value="1"/>
</dbReference>
<dbReference type="Pfam" id="PF02545">
    <property type="entry name" value="Maf"/>
    <property type="match status" value="1"/>
</dbReference>
<keyword evidence="2" id="KW-0489">Methyltransferase</keyword>
<accession>A0A9Q1F2Y8</accession>
<evidence type="ECO:0000313" key="8">
    <source>
        <dbReference type="Proteomes" id="UP001152622"/>
    </source>
</evidence>
<dbReference type="Proteomes" id="UP001152622">
    <property type="component" value="Chromosome 9"/>
</dbReference>
<dbReference type="Pfam" id="PF00891">
    <property type="entry name" value="Methyltransf_2"/>
    <property type="match status" value="1"/>
</dbReference>
<evidence type="ECO:0000256" key="2">
    <source>
        <dbReference type="ARBA" id="ARBA00022603"/>
    </source>
</evidence>
<keyword evidence="3" id="KW-0808">Transferase</keyword>
<dbReference type="GO" id="GO:0047429">
    <property type="term" value="F:nucleoside triphosphate diphosphatase activity"/>
    <property type="evidence" value="ECO:0007669"/>
    <property type="project" value="InterPro"/>
</dbReference>
<dbReference type="CDD" id="cd00555">
    <property type="entry name" value="Maf"/>
    <property type="match status" value="1"/>
</dbReference>
<dbReference type="Gene3D" id="3.90.950.10">
    <property type="match status" value="1"/>
</dbReference>
<sequence length="557" mass="62012">MVLNPVISKLAGKLVVLASASPRRLEILTNVGLKFEVVPSWFKETLDKTLFKQPHEYAVATAKQKALEVAKRMPFQHLKTPDIVIGADTVVTVDGLILEKPLDKQDAYNMLSRLSGKEHSVFTGVAIVLCHVLQGMEIEYRIFDFYEETKVKFADLSEEMLREYIDSGEPMDKAGGYGIQALGGMLVEYVHGDFLNVVGFPLNHFCKRLGEIYNAPSESLSQSVRSETSRDQCTSADKLTKCVERGETVERPNEDCKDVAPALTSGGAVPRGGVYCNLNFPHRIVDLMDGFKASKCLFAASKLKATERLLDALVSLGLLTKFKHTETTAYRNTDVVNQYLVSSSERSLHGYILHCNDLVWPLFTHLEFAVQEGASQYERAFGKRPEDFFQDAYYSTCDLGGCTGAMAYEFTKAHPGLSVTVFDLPTVVEMSSNFFPNHQHTSRVTFVAGDFFTDDLPKADLYILARILHDLPDEKVHLLLSKLSTICSPGCGLLVSEIFLDEQRNGPSRALLQALSMTVGKQRSAAEYSLLMNKHGFSQDCIKYTENFLDALLCIKE</sequence>
<keyword evidence="5" id="KW-0378">Hydrolase</keyword>
<dbReference type="Gene3D" id="1.10.10.10">
    <property type="entry name" value="Winged helix-like DNA-binding domain superfamily/Winged helix DNA-binding domain"/>
    <property type="match status" value="1"/>
</dbReference>
<dbReference type="NCBIfam" id="TIGR00172">
    <property type="entry name" value="maf"/>
    <property type="match status" value="1"/>
</dbReference>
<gene>
    <name evidence="7" type="ORF">SKAU_G00250610</name>
</gene>
<dbReference type="InterPro" id="IPR003697">
    <property type="entry name" value="Maf-like"/>
</dbReference>
<evidence type="ECO:0000256" key="3">
    <source>
        <dbReference type="ARBA" id="ARBA00022679"/>
    </source>
</evidence>
<keyword evidence="4" id="KW-0949">S-adenosyl-L-methionine</keyword>
<evidence type="ECO:0000256" key="1">
    <source>
        <dbReference type="ARBA" id="ARBA00001968"/>
    </source>
</evidence>
<name>A0A9Q1F2Y8_SYNKA</name>
<evidence type="ECO:0000259" key="6">
    <source>
        <dbReference type="Pfam" id="PF00891"/>
    </source>
</evidence>
<dbReference type="OrthoDB" id="10267058at2759"/>
<dbReference type="InterPro" id="IPR029001">
    <property type="entry name" value="ITPase-like_fam"/>
</dbReference>
<dbReference type="GO" id="GO:0032259">
    <property type="term" value="P:methylation"/>
    <property type="evidence" value="ECO:0007669"/>
    <property type="project" value="UniProtKB-KW"/>
</dbReference>
<dbReference type="HAMAP" id="MF_00528">
    <property type="entry name" value="Maf"/>
    <property type="match status" value="1"/>
</dbReference>
<dbReference type="SUPFAM" id="SSF52972">
    <property type="entry name" value="ITPase-like"/>
    <property type="match status" value="1"/>
</dbReference>
<dbReference type="SUPFAM" id="SSF53335">
    <property type="entry name" value="S-adenosyl-L-methionine-dependent methyltransferases"/>
    <property type="match status" value="1"/>
</dbReference>
<evidence type="ECO:0000256" key="4">
    <source>
        <dbReference type="ARBA" id="ARBA00022691"/>
    </source>
</evidence>
<dbReference type="InterPro" id="IPR029063">
    <property type="entry name" value="SAM-dependent_MTases_sf"/>
</dbReference>
<dbReference type="InterPro" id="IPR016461">
    <property type="entry name" value="COMT-like"/>
</dbReference>
<protein>
    <recommendedName>
        <fullName evidence="6">O-methyltransferase C-terminal domain-containing protein</fullName>
    </recommendedName>
</protein>
<keyword evidence="8" id="KW-1185">Reference proteome</keyword>
<dbReference type="InterPro" id="IPR036388">
    <property type="entry name" value="WH-like_DNA-bd_sf"/>
</dbReference>
<evidence type="ECO:0000313" key="7">
    <source>
        <dbReference type="EMBL" id="KAJ8349931.1"/>
    </source>
</evidence>
<dbReference type="PROSITE" id="PS51683">
    <property type="entry name" value="SAM_OMT_II"/>
    <property type="match status" value="1"/>
</dbReference>
<dbReference type="EMBL" id="JAINUF010000009">
    <property type="protein sequence ID" value="KAJ8349931.1"/>
    <property type="molecule type" value="Genomic_DNA"/>
</dbReference>
<organism evidence="7 8">
    <name type="scientific">Synaphobranchus kaupii</name>
    <name type="common">Kaup's arrowtooth eel</name>
    <dbReference type="NCBI Taxonomy" id="118154"/>
    <lineage>
        <taxon>Eukaryota</taxon>
        <taxon>Metazoa</taxon>
        <taxon>Chordata</taxon>
        <taxon>Craniata</taxon>
        <taxon>Vertebrata</taxon>
        <taxon>Euteleostomi</taxon>
        <taxon>Actinopterygii</taxon>
        <taxon>Neopterygii</taxon>
        <taxon>Teleostei</taxon>
        <taxon>Anguilliformes</taxon>
        <taxon>Synaphobranchidae</taxon>
        <taxon>Synaphobranchus</taxon>
    </lineage>
</organism>
<dbReference type="PANTHER" id="PTHR43213">
    <property type="entry name" value="BIFUNCTIONAL DTTP/UTP PYROPHOSPHATASE/METHYLTRANSFERASE PROTEIN-RELATED"/>
    <property type="match status" value="1"/>
</dbReference>
<proteinExistence type="inferred from homology"/>
<evidence type="ECO:0000256" key="5">
    <source>
        <dbReference type="ARBA" id="ARBA00022801"/>
    </source>
</evidence>
<dbReference type="InterPro" id="IPR001077">
    <property type="entry name" value="COMT_C"/>
</dbReference>